<reference evidence="1 2" key="1">
    <citation type="submission" date="2018-06" db="EMBL/GenBank/DDBJ databases">
        <title>Genomic Encyclopedia of Type Strains, Phase IV (KMG-IV): sequencing the most valuable type-strain genomes for metagenomic binning, comparative biology and taxonomic classification.</title>
        <authorList>
            <person name="Goeker M."/>
        </authorList>
    </citation>
    <scope>NUCLEOTIDE SEQUENCE [LARGE SCALE GENOMIC DNA]</scope>
    <source>
        <strain evidence="1 2">DSM 22112</strain>
    </source>
</reference>
<dbReference type="AlphaFoldDB" id="A0A366I7C1"/>
<evidence type="ECO:0000313" key="2">
    <source>
        <dbReference type="Proteomes" id="UP000253490"/>
    </source>
</evidence>
<dbReference type="EMBL" id="QNRX01000010">
    <property type="protein sequence ID" value="RBP63313.1"/>
    <property type="molecule type" value="Genomic_DNA"/>
</dbReference>
<comment type="caution">
    <text evidence="1">The sequence shown here is derived from an EMBL/GenBank/DDBJ whole genome shotgun (WGS) entry which is preliminary data.</text>
</comment>
<keyword evidence="2" id="KW-1185">Reference proteome</keyword>
<dbReference type="PANTHER" id="PTHR39338">
    <property type="entry name" value="BLL5662 PROTEIN-RELATED"/>
    <property type="match status" value="1"/>
</dbReference>
<proteinExistence type="predicted"/>
<dbReference type="OrthoDB" id="9764216at2"/>
<protein>
    <recommendedName>
        <fullName evidence="3">VWA domain containing CoxE-like protein</fullName>
    </recommendedName>
</protein>
<evidence type="ECO:0008006" key="3">
    <source>
        <dbReference type="Google" id="ProtNLM"/>
    </source>
</evidence>
<gene>
    <name evidence="1" type="ORF">DES36_11056</name>
</gene>
<sequence length="399" mass="46347">MFLSFFYLLRAKGLKVSLHEWTTLMGALDKGLCKASLTRFYYLCRAVLVKNEADFDKLDGAFLDYFKDVVPLSELPEELLSWLENTKEKNNEPFDMHRAMQNKDLSSEDIQKMFQDRIKEQKTEHNGGSYWIGTGGVSVFGNKGFSPEGIRVEGEAQYKNALDVAGKRKFRDFRNDTTLDTRQFQVALRSLREFSSQVNQSKTELDIDDTVDATCQGGGQLKLVYARPRENTVKVLLLMDSGGSMEYYSLLCSTLFQAVSKSSHFKDLKKYYFHNCIYSHVYTEPTLQYDNKVKTEWIMQNISSDYKVIIVGDAKMHPSELLDENYYVYTARDKTAGIDWLKRIKEKYKHIVWLNPSPRPTHRLFSNDTYDIIEKMFSMYPLTVKDFRLALKELLVRAE</sequence>
<evidence type="ECO:0000313" key="1">
    <source>
        <dbReference type="EMBL" id="RBP63313.1"/>
    </source>
</evidence>
<name>A0A366I7C1_9FIRM</name>
<dbReference type="PANTHER" id="PTHR39338:SF7">
    <property type="entry name" value="BLL6692 PROTEIN"/>
    <property type="match status" value="1"/>
</dbReference>
<dbReference type="InterPro" id="IPR008912">
    <property type="entry name" value="Uncharacterised_CoxE"/>
</dbReference>
<dbReference type="Proteomes" id="UP000253490">
    <property type="component" value="Unassembled WGS sequence"/>
</dbReference>
<accession>A0A366I7C1</accession>
<dbReference type="Pfam" id="PF05762">
    <property type="entry name" value="VWA_CoxE"/>
    <property type="match status" value="1"/>
</dbReference>
<organism evidence="1 2">
    <name type="scientific">Alkalibaculum bacchi</name>
    <dbReference type="NCBI Taxonomy" id="645887"/>
    <lineage>
        <taxon>Bacteria</taxon>
        <taxon>Bacillati</taxon>
        <taxon>Bacillota</taxon>
        <taxon>Clostridia</taxon>
        <taxon>Eubacteriales</taxon>
        <taxon>Eubacteriaceae</taxon>
        <taxon>Alkalibaculum</taxon>
    </lineage>
</organism>